<dbReference type="InParanoid" id="A0A5C7ELQ8"/>
<keyword evidence="2 5" id="KW-0547">Nucleotide-binding</keyword>
<reference evidence="8 9" key="1">
    <citation type="submission" date="2019-08" db="EMBL/GenBank/DDBJ databases">
        <title>Pelomicrobium methylotrophicum gen. nov., sp. nov. a moderately thermophilic, facultatively anaerobic, lithoautotrophic and methylotrophic bacterium isolated from a terrestrial mud volcano.</title>
        <authorList>
            <person name="Slobodkina G.B."/>
            <person name="Merkel A.Y."/>
            <person name="Slobodkin A.I."/>
        </authorList>
    </citation>
    <scope>NUCLEOTIDE SEQUENCE [LARGE SCALE GENOMIC DNA]</scope>
    <source>
        <strain evidence="8 9">SM250</strain>
    </source>
</reference>
<accession>A0A5C7ELQ8</accession>
<evidence type="ECO:0000256" key="6">
    <source>
        <dbReference type="SAM" id="Phobius"/>
    </source>
</evidence>
<proteinExistence type="predicted"/>
<evidence type="ECO:0000256" key="3">
    <source>
        <dbReference type="ARBA" id="ARBA00022777"/>
    </source>
</evidence>
<organism evidence="8 9">
    <name type="scientific">Pelomicrobium methylotrophicum</name>
    <dbReference type="NCBI Taxonomy" id="2602750"/>
    <lineage>
        <taxon>Bacteria</taxon>
        <taxon>Pseudomonadati</taxon>
        <taxon>Pseudomonadota</taxon>
        <taxon>Hydrogenophilia</taxon>
        <taxon>Hydrogenophilia incertae sedis</taxon>
        <taxon>Pelomicrobium</taxon>
    </lineage>
</organism>
<dbReference type="AlphaFoldDB" id="A0A5C7ELQ8"/>
<dbReference type="OrthoDB" id="9801841at2"/>
<feature type="binding site" evidence="5">
    <location>
        <position position="459"/>
    </location>
    <ligand>
        <name>ATP</name>
        <dbReference type="ChEBI" id="CHEBI:30616"/>
    </ligand>
</feature>
<keyword evidence="9" id="KW-1185">Reference proteome</keyword>
<dbReference type="GO" id="GO:0005524">
    <property type="term" value="F:ATP binding"/>
    <property type="evidence" value="ECO:0007669"/>
    <property type="project" value="UniProtKB-UniRule"/>
</dbReference>
<dbReference type="PROSITE" id="PS00108">
    <property type="entry name" value="PROTEIN_KINASE_ST"/>
    <property type="match status" value="1"/>
</dbReference>
<evidence type="ECO:0000256" key="2">
    <source>
        <dbReference type="ARBA" id="ARBA00022741"/>
    </source>
</evidence>
<keyword evidence="6" id="KW-1133">Transmembrane helix</keyword>
<dbReference type="CDD" id="cd14014">
    <property type="entry name" value="STKc_PknB_like"/>
    <property type="match status" value="1"/>
</dbReference>
<dbReference type="InterPro" id="IPR011009">
    <property type="entry name" value="Kinase-like_dom_sf"/>
</dbReference>
<dbReference type="PANTHER" id="PTHR43289:SF6">
    <property type="entry name" value="SERINE_THREONINE-PROTEIN KINASE NEKL-3"/>
    <property type="match status" value="1"/>
</dbReference>
<dbReference type="SUPFAM" id="SSF56112">
    <property type="entry name" value="Protein kinase-like (PK-like)"/>
    <property type="match status" value="1"/>
</dbReference>
<feature type="transmembrane region" description="Helical" evidence="6">
    <location>
        <begin position="391"/>
        <end position="414"/>
    </location>
</feature>
<dbReference type="Pfam" id="PF00069">
    <property type="entry name" value="Pkinase"/>
    <property type="match status" value="1"/>
</dbReference>
<dbReference type="Gene3D" id="1.10.510.10">
    <property type="entry name" value="Transferase(Phosphotransferase) domain 1"/>
    <property type="match status" value="1"/>
</dbReference>
<keyword evidence="1" id="KW-0808">Transferase</keyword>
<dbReference type="Gene3D" id="3.30.200.20">
    <property type="entry name" value="Phosphorylase Kinase, domain 1"/>
    <property type="match status" value="1"/>
</dbReference>
<dbReference type="PROSITE" id="PS00107">
    <property type="entry name" value="PROTEIN_KINASE_ATP"/>
    <property type="match status" value="1"/>
</dbReference>
<dbReference type="EMBL" id="VPFL01000006">
    <property type="protein sequence ID" value="TXF12343.1"/>
    <property type="molecule type" value="Genomic_DNA"/>
</dbReference>
<keyword evidence="6" id="KW-0472">Membrane</keyword>
<dbReference type="Proteomes" id="UP000321201">
    <property type="component" value="Unassembled WGS sequence"/>
</dbReference>
<keyword evidence="4 5" id="KW-0067">ATP-binding</keyword>
<feature type="domain" description="Protein kinase" evidence="7">
    <location>
        <begin position="430"/>
        <end position="705"/>
    </location>
</feature>
<protein>
    <submittedName>
        <fullName evidence="8">Serine/threonine protein kinase</fullName>
    </submittedName>
</protein>
<keyword evidence="6" id="KW-0812">Transmembrane</keyword>
<dbReference type="InterPro" id="IPR008271">
    <property type="entry name" value="Ser/Thr_kinase_AS"/>
</dbReference>
<evidence type="ECO:0000259" key="7">
    <source>
        <dbReference type="PROSITE" id="PS50011"/>
    </source>
</evidence>
<keyword evidence="3 8" id="KW-0418">Kinase</keyword>
<evidence type="ECO:0000256" key="1">
    <source>
        <dbReference type="ARBA" id="ARBA00022679"/>
    </source>
</evidence>
<gene>
    <name evidence="8" type="ORF">FR698_05620</name>
</gene>
<keyword evidence="8" id="KW-0723">Serine/threonine-protein kinase</keyword>
<dbReference type="PROSITE" id="PS50011">
    <property type="entry name" value="PROTEIN_KINASE_DOM"/>
    <property type="match status" value="1"/>
</dbReference>
<sequence length="734" mass="81126">MNPPPHPFCPDPSLGEITRANQASSSARLAPRPSLFALLLATPLRRNLLVAVTLAVIGGLGSWTYQGVRRSLQEIRASELTTVLDAEVKGLEVWSEEKKREAERWAQDPRVRQSITELVALSREGPQAGERLWRSPARARLFEILAPVMQDTGSVTVNVIDRSGVVVATRFREYAGVRVPAATLAHLEEIFQGHTRFVRPLREEARIGAGPLPLFPRPVLWVEAPVRNDRGEIMAALGFARFADEEFTNILKVARPGKTGEVYAFDESGLMLSESRFNDELKRVGLLPDSPEARSALTVQVRDPGGDLTAGHVPDLEPAARPLTRLAALAVASRFKSDSSASQRGVLVEPYRNYRGVEVIGAWKWLPEYDMGVAVEVGAHEAFAPLTYLNIMFGTLFGLFTLSVLAALGSSFLVERLRRQVGEARQLGPYKLEREIGEGGMSRVYLATHALLKRPTAVKILKPAVATDEMIARFEREVRLASQLSHPNTIEIYDYGRSPEGVFFYAMEYLNGVTLETLVGCDGAIPAPRAIHILRQLCGSLREAHAKGLVHRDVKPQNIMLCERGGEFDVVKVLDFGLVKDLDKPDPRDITQFLRILGTPLYMAPERIRHPASADPRSDVYSVGAVAFHLLTGRRLFEAETDLDLTHQVLNAPPRRPSECAPGEIPEELDNLVLRCLAKDPAARPQRMEELLMVLHVLSAWHPWTQSAAAEWWQRYRASGGAALSSPAAQRSAA</sequence>
<evidence type="ECO:0000313" key="9">
    <source>
        <dbReference type="Proteomes" id="UP000321201"/>
    </source>
</evidence>
<evidence type="ECO:0000256" key="5">
    <source>
        <dbReference type="PROSITE-ProRule" id="PRU10141"/>
    </source>
</evidence>
<evidence type="ECO:0000313" key="8">
    <source>
        <dbReference type="EMBL" id="TXF12343.1"/>
    </source>
</evidence>
<name>A0A5C7ELQ8_9PROT</name>
<dbReference type="GO" id="GO:0004674">
    <property type="term" value="F:protein serine/threonine kinase activity"/>
    <property type="evidence" value="ECO:0007669"/>
    <property type="project" value="UniProtKB-KW"/>
</dbReference>
<dbReference type="RefSeq" id="WP_147799212.1">
    <property type="nucleotide sequence ID" value="NZ_VPFL01000006.1"/>
</dbReference>
<dbReference type="PANTHER" id="PTHR43289">
    <property type="entry name" value="MITOGEN-ACTIVATED PROTEIN KINASE KINASE KINASE 20-RELATED"/>
    <property type="match status" value="1"/>
</dbReference>
<dbReference type="InterPro" id="IPR017441">
    <property type="entry name" value="Protein_kinase_ATP_BS"/>
</dbReference>
<evidence type="ECO:0000256" key="4">
    <source>
        <dbReference type="ARBA" id="ARBA00022840"/>
    </source>
</evidence>
<comment type="caution">
    <text evidence="8">The sequence shown here is derived from an EMBL/GenBank/DDBJ whole genome shotgun (WGS) entry which is preliminary data.</text>
</comment>
<dbReference type="InterPro" id="IPR000719">
    <property type="entry name" value="Prot_kinase_dom"/>
</dbReference>
<dbReference type="SMART" id="SM00220">
    <property type="entry name" value="S_TKc"/>
    <property type="match status" value="1"/>
</dbReference>